<evidence type="ECO:0000313" key="3">
    <source>
        <dbReference type="Proteomes" id="UP000005101"/>
    </source>
</evidence>
<organism evidence="2 3">
    <name type="scientific">Bacteroides fragilis 3_1_12</name>
    <dbReference type="NCBI Taxonomy" id="457424"/>
    <lineage>
        <taxon>Bacteria</taxon>
        <taxon>Pseudomonadati</taxon>
        <taxon>Bacteroidota</taxon>
        <taxon>Bacteroidia</taxon>
        <taxon>Bacteroidales</taxon>
        <taxon>Bacteroidaceae</taxon>
        <taxon>Bacteroides</taxon>
    </lineage>
</organism>
<evidence type="ECO:0000313" key="2">
    <source>
        <dbReference type="EMBL" id="EFR54626.1"/>
    </source>
</evidence>
<accession>A0ABN0BP45</accession>
<feature type="compositionally biased region" description="Basic and acidic residues" evidence="1">
    <location>
        <begin position="1"/>
        <end position="13"/>
    </location>
</feature>
<evidence type="ECO:0000256" key="1">
    <source>
        <dbReference type="SAM" id="MobiDB-lite"/>
    </source>
</evidence>
<name>A0ABN0BP45_BACFG</name>
<gene>
    <name evidence="2" type="ORF">BFAG_03324</name>
</gene>
<keyword evidence="3" id="KW-1185">Reference proteome</keyword>
<evidence type="ECO:0008006" key="4">
    <source>
        <dbReference type="Google" id="ProtNLM"/>
    </source>
</evidence>
<dbReference type="Proteomes" id="UP000005101">
    <property type="component" value="Unassembled WGS sequence"/>
</dbReference>
<dbReference type="EMBL" id="EQ973215">
    <property type="protein sequence ID" value="EFR54626.1"/>
    <property type="molecule type" value="Genomic_DNA"/>
</dbReference>
<protein>
    <recommendedName>
        <fullName evidence="4">Phage protein</fullName>
    </recommendedName>
</protein>
<sequence>MLNDMDSKSEQALKELATQAREATMDMEREEAAEFFDRLADWAYAQHEACLIDPELEMQDYEEE</sequence>
<proteinExistence type="predicted"/>
<reference evidence="2 3" key="1">
    <citation type="submission" date="2008-12" db="EMBL/GenBank/DDBJ databases">
        <title>Annotation of Bacteroides fragilis strain 3_1_12.</title>
        <authorList>
            <consortium name="The Broad Institute Genome Sequencing Platform"/>
            <person name="Ward D."/>
            <person name="Young S.K."/>
            <person name="Kodira C.D."/>
            <person name="Zeng Q."/>
            <person name="Koehrsen M."/>
            <person name="Alvarado L."/>
            <person name="Berlin A."/>
            <person name="Borenstein D."/>
            <person name="Chen Z."/>
            <person name="Engels R."/>
            <person name="Freedman E."/>
            <person name="Gellesch M."/>
            <person name="Goldberg J."/>
            <person name="Griggs A."/>
            <person name="Gujja S."/>
            <person name="Heiman D."/>
            <person name="Hepburn T."/>
            <person name="Howarth C."/>
            <person name="Jen D."/>
            <person name="Larson L."/>
            <person name="Lewis B."/>
            <person name="Mehta T."/>
            <person name="Park D."/>
            <person name="Pearson M."/>
            <person name="Roberts A."/>
            <person name="Saif S."/>
            <person name="Shea T."/>
            <person name="Shenoy N."/>
            <person name="Sisk P."/>
            <person name="Stolte C."/>
            <person name="Sykes S."/>
            <person name="Walk T."/>
            <person name="White J."/>
            <person name="Yandava C."/>
            <person name="Allen-Vercoe E."/>
            <person name="Strauss J."/>
            <person name="Ambrose C."/>
            <person name="Lander E."/>
            <person name="Nusbaum C."/>
            <person name="Galagan J."/>
            <person name="Birren B."/>
        </authorList>
    </citation>
    <scope>NUCLEOTIDE SEQUENCE [LARGE SCALE GENOMIC DNA]</scope>
    <source>
        <strain evidence="2 3">3_1_12</strain>
    </source>
</reference>
<feature type="region of interest" description="Disordered" evidence="1">
    <location>
        <begin position="1"/>
        <end position="26"/>
    </location>
</feature>